<dbReference type="PANTHER" id="PTHR13504:SF38">
    <property type="entry name" value="FIDO DOMAIN-CONTAINING PROTEIN"/>
    <property type="match status" value="1"/>
</dbReference>
<keyword evidence="2" id="KW-0547">Nucleotide-binding</keyword>
<evidence type="ECO:0000256" key="2">
    <source>
        <dbReference type="PIRSR" id="PIRSR640198-2"/>
    </source>
</evidence>
<evidence type="ECO:0000313" key="4">
    <source>
        <dbReference type="EMBL" id="TWW10120.1"/>
    </source>
</evidence>
<proteinExistence type="predicted"/>
<feature type="active site" evidence="1">
    <location>
        <position position="434"/>
    </location>
</feature>
<feature type="binding site" evidence="2">
    <location>
        <begin position="438"/>
        <end position="445"/>
    </location>
    <ligand>
        <name>ATP</name>
        <dbReference type="ChEBI" id="CHEBI:30616"/>
    </ligand>
</feature>
<dbReference type="PANTHER" id="PTHR13504">
    <property type="entry name" value="FIDO DOMAIN-CONTAINING PROTEIN DDB_G0283145"/>
    <property type="match status" value="1"/>
</dbReference>
<keyword evidence="2" id="KW-0067">ATP-binding</keyword>
<dbReference type="GO" id="GO:0005524">
    <property type="term" value="F:ATP binding"/>
    <property type="evidence" value="ECO:0007669"/>
    <property type="project" value="UniProtKB-KW"/>
</dbReference>
<gene>
    <name evidence="4" type="ORF">E3A20_07770</name>
</gene>
<dbReference type="EMBL" id="SRHE01000110">
    <property type="protein sequence ID" value="TWW10120.1"/>
    <property type="molecule type" value="Genomic_DNA"/>
</dbReference>
<sequence length="495" mass="57279">MGQKISIIKREANTWLKKQLKKNNLVFAKSDIKKSILVFLTQEQILAELNNHFVFIKSNQELASTAFMNNFWSLVLQYLNRAFDNKWYFTGHYAYNFAVSQLSTPLKQITISTQKKSNTIIDLPAGVQIIASYDMNFDKKPLVATTVMDTGFYQVRPEYLVIHSTENEYRTYQNEIISLLKDSEKNDKFFIDFFTENNSPVLLARLIGALRAIEDIGLRIELESLLKLTGAKVAIRNPFRGLTLTQSIERPSYLNRFEISMLKAISVLKTLKKPRRLPKKISAKALDELIVEDTYHSLTIEGYTVTRVLLEFLKNKPMTTNLDEMDLKSQVAAKGFMGTLGYIKKLISSSYTINEKLSKKLFEELWKPSYNAGLIKEGFDIYRKHMVSLKGSHYVPPAHEKIPYLIDEIFEMALEIKNGFDLGIFLHYFYVSVHPHSDGNGRMSRFLMNLAFIKDRYPWITIPSQEKLNYFKALEKSQLSDDISFFAEYIHSRFA</sequence>
<reference evidence="4 5" key="1">
    <citation type="submission" date="2019-08" db="EMBL/GenBank/DDBJ databases">
        <title>100 year-old enigma solved: identification of Planctomyces bekefii, the type genus and species of the phylum Planctomycetes.</title>
        <authorList>
            <person name="Svetlana D.N."/>
            <person name="Overmann J."/>
        </authorList>
    </citation>
    <scope>NUCLEOTIDE SEQUENCE [LARGE SCALE GENOMIC DNA]</scope>
    <source>
        <strain evidence="4">Phe10_nw2017</strain>
    </source>
</reference>
<dbReference type="SUPFAM" id="SSF140931">
    <property type="entry name" value="Fic-like"/>
    <property type="match status" value="1"/>
</dbReference>
<dbReference type="InterPro" id="IPR040198">
    <property type="entry name" value="Fido_containing"/>
</dbReference>
<dbReference type="PROSITE" id="PS51459">
    <property type="entry name" value="FIDO"/>
    <property type="match status" value="1"/>
</dbReference>
<keyword evidence="5" id="KW-1185">Reference proteome</keyword>
<accession>A0A5C6M5R5</accession>
<dbReference type="InterPro" id="IPR036597">
    <property type="entry name" value="Fido-like_dom_sf"/>
</dbReference>
<reference evidence="4 5" key="2">
    <citation type="submission" date="2019-08" db="EMBL/GenBank/DDBJ databases">
        <authorList>
            <person name="Henke P."/>
        </authorList>
    </citation>
    <scope>NUCLEOTIDE SEQUENCE [LARGE SCALE GENOMIC DNA]</scope>
    <source>
        <strain evidence="4">Phe10_nw2017</strain>
    </source>
</reference>
<feature type="domain" description="Fido" evidence="3">
    <location>
        <begin position="349"/>
        <end position="492"/>
    </location>
</feature>
<evidence type="ECO:0000256" key="1">
    <source>
        <dbReference type="PIRSR" id="PIRSR640198-1"/>
    </source>
</evidence>
<evidence type="ECO:0000313" key="5">
    <source>
        <dbReference type="Proteomes" id="UP000321083"/>
    </source>
</evidence>
<dbReference type="AlphaFoldDB" id="A0A5C6M5R5"/>
<comment type="caution">
    <text evidence="4">The sequence shown here is derived from an EMBL/GenBank/DDBJ whole genome shotgun (WGS) entry which is preliminary data.</text>
</comment>
<dbReference type="Pfam" id="PF02661">
    <property type="entry name" value="Fic"/>
    <property type="match status" value="1"/>
</dbReference>
<dbReference type="InterPro" id="IPR003812">
    <property type="entry name" value="Fido"/>
</dbReference>
<dbReference type="Gene3D" id="1.10.3290.10">
    <property type="entry name" value="Fido-like domain"/>
    <property type="match status" value="1"/>
</dbReference>
<organism evidence="4 5">
    <name type="scientific">Planctomyces bekefii</name>
    <dbReference type="NCBI Taxonomy" id="1653850"/>
    <lineage>
        <taxon>Bacteria</taxon>
        <taxon>Pseudomonadati</taxon>
        <taxon>Planctomycetota</taxon>
        <taxon>Planctomycetia</taxon>
        <taxon>Planctomycetales</taxon>
        <taxon>Planctomycetaceae</taxon>
        <taxon>Planctomyces</taxon>
    </lineage>
</organism>
<protein>
    <recommendedName>
        <fullName evidence="3">Fido domain-containing protein</fullName>
    </recommendedName>
</protein>
<name>A0A5C6M5R5_9PLAN</name>
<dbReference type="Proteomes" id="UP000321083">
    <property type="component" value="Unassembled WGS sequence"/>
</dbReference>
<evidence type="ECO:0000259" key="3">
    <source>
        <dbReference type="PROSITE" id="PS51459"/>
    </source>
</evidence>